<organism evidence="6 7">
    <name type="scientific">Prolemur simus</name>
    <name type="common">Greater bamboo lemur</name>
    <name type="synonym">Hapalemur simus</name>
    <dbReference type="NCBI Taxonomy" id="1328070"/>
    <lineage>
        <taxon>Eukaryota</taxon>
        <taxon>Metazoa</taxon>
        <taxon>Chordata</taxon>
        <taxon>Craniata</taxon>
        <taxon>Vertebrata</taxon>
        <taxon>Euteleostomi</taxon>
        <taxon>Mammalia</taxon>
        <taxon>Eutheria</taxon>
        <taxon>Euarchontoglires</taxon>
        <taxon>Primates</taxon>
        <taxon>Strepsirrhini</taxon>
        <taxon>Lemuriformes</taxon>
        <taxon>Lemuridae</taxon>
        <taxon>Prolemur</taxon>
    </lineage>
</organism>
<dbReference type="InterPro" id="IPR001314">
    <property type="entry name" value="Peptidase_S1A"/>
</dbReference>
<dbReference type="GO" id="GO:0006508">
    <property type="term" value="P:proteolysis"/>
    <property type="evidence" value="ECO:0007669"/>
    <property type="project" value="InterPro"/>
</dbReference>
<comment type="subcellular location">
    <subcellularLocation>
        <location evidence="1">Secreted</location>
    </subcellularLocation>
</comment>
<dbReference type="PROSITE" id="PS50240">
    <property type="entry name" value="TRYPSIN_DOM"/>
    <property type="match status" value="1"/>
</dbReference>
<name>A0A8C8YPN3_PROSS</name>
<dbReference type="Proteomes" id="UP000694414">
    <property type="component" value="Unplaced"/>
</dbReference>
<dbReference type="AlphaFoldDB" id="A0A8C8YPN3"/>
<keyword evidence="4" id="KW-1015">Disulfide bond</keyword>
<evidence type="ECO:0000256" key="3">
    <source>
        <dbReference type="ARBA" id="ARBA00022729"/>
    </source>
</evidence>
<reference evidence="6" key="1">
    <citation type="submission" date="2025-08" db="UniProtKB">
        <authorList>
            <consortium name="Ensembl"/>
        </authorList>
    </citation>
    <scope>IDENTIFICATION</scope>
</reference>
<dbReference type="InterPro" id="IPR009003">
    <property type="entry name" value="Peptidase_S1_PA"/>
</dbReference>
<protein>
    <recommendedName>
        <fullName evidence="5">Peptidase S1 domain-containing protein</fullName>
    </recommendedName>
</protein>
<dbReference type="InterPro" id="IPR018114">
    <property type="entry name" value="TRYPSIN_HIS"/>
</dbReference>
<dbReference type="FunFam" id="2.40.10.10:FF:000005">
    <property type="entry name" value="Serine protease 37"/>
    <property type="match status" value="1"/>
</dbReference>
<dbReference type="SUPFAM" id="SSF50494">
    <property type="entry name" value="Trypsin-like serine proteases"/>
    <property type="match status" value="1"/>
</dbReference>
<dbReference type="GO" id="GO:0005576">
    <property type="term" value="C:extracellular region"/>
    <property type="evidence" value="ECO:0007669"/>
    <property type="project" value="UniProtKB-SubCell"/>
</dbReference>
<dbReference type="GO" id="GO:0004252">
    <property type="term" value="F:serine-type endopeptidase activity"/>
    <property type="evidence" value="ECO:0007669"/>
    <property type="project" value="InterPro"/>
</dbReference>
<dbReference type="GO" id="GO:0005794">
    <property type="term" value="C:Golgi apparatus"/>
    <property type="evidence" value="ECO:0007669"/>
    <property type="project" value="Ensembl"/>
</dbReference>
<dbReference type="PRINTS" id="PR00722">
    <property type="entry name" value="CHYMOTRYPSIN"/>
</dbReference>
<evidence type="ECO:0000256" key="4">
    <source>
        <dbReference type="ARBA" id="ARBA00023157"/>
    </source>
</evidence>
<feature type="domain" description="Peptidase S1" evidence="5">
    <location>
        <begin position="12"/>
        <end position="239"/>
    </location>
</feature>
<keyword evidence="3" id="KW-0732">Signal</keyword>
<dbReference type="PANTHER" id="PTHR24271">
    <property type="entry name" value="KALLIKREIN-RELATED"/>
    <property type="match status" value="1"/>
</dbReference>
<dbReference type="GeneTree" id="ENSGT01020000230389"/>
<dbReference type="InterPro" id="IPR043504">
    <property type="entry name" value="Peptidase_S1_PA_chymotrypsin"/>
</dbReference>
<dbReference type="Gene3D" id="2.40.10.10">
    <property type="entry name" value="Trypsin-like serine proteases"/>
    <property type="match status" value="2"/>
</dbReference>
<accession>A0A8C8YPN3</accession>
<dbReference type="PANTHER" id="PTHR24271:SF44">
    <property type="entry name" value="1700074P13RIK PROTEIN"/>
    <property type="match status" value="1"/>
</dbReference>
<evidence type="ECO:0000256" key="1">
    <source>
        <dbReference type="ARBA" id="ARBA00004613"/>
    </source>
</evidence>
<keyword evidence="7" id="KW-1185">Reference proteome</keyword>
<keyword evidence="2" id="KW-0964">Secreted</keyword>
<dbReference type="Pfam" id="PF00089">
    <property type="entry name" value="Trypsin"/>
    <property type="match status" value="1"/>
</dbReference>
<sequence>MKGYLIFALMGVAGESWGPCLYNLELEEDFNIPYMVYLQSSPEPCVGSLIHPKWVLTAAHCPPVKIRLGVYQPSAKSKKEQIRNYSLTVPHPDFDAQTLENDLMMIKLSEPATVNKVVGTIAIALEPIAFNESCFIPTWTWNEYKSLSDPDILTWIQQYSLPFHDCQDRLQNILALTVMCVGQPLSTTSKHKEVSAAPAICGGRLHGILSWAKGSVTLGNEGFFTSVHNYGRWILQIMDTH</sequence>
<evidence type="ECO:0000313" key="6">
    <source>
        <dbReference type="Ensembl" id="ENSPSMP00000007036.1"/>
    </source>
</evidence>
<dbReference type="GO" id="GO:0030141">
    <property type="term" value="C:secretory granule"/>
    <property type="evidence" value="ECO:0007669"/>
    <property type="project" value="TreeGrafter"/>
</dbReference>
<dbReference type="InterPro" id="IPR001254">
    <property type="entry name" value="Trypsin_dom"/>
</dbReference>
<reference evidence="6" key="2">
    <citation type="submission" date="2025-09" db="UniProtKB">
        <authorList>
            <consortium name="Ensembl"/>
        </authorList>
    </citation>
    <scope>IDENTIFICATION</scope>
</reference>
<dbReference type="Ensembl" id="ENSPSMT00000008287.1">
    <property type="protein sequence ID" value="ENSPSMP00000007036.1"/>
    <property type="gene ID" value="ENSPSMG00000005238.1"/>
</dbReference>
<dbReference type="FunFam" id="2.40.10.10:FF:000049">
    <property type="entry name" value="probable inactive serine protease 37"/>
    <property type="match status" value="1"/>
</dbReference>
<proteinExistence type="predicted"/>
<dbReference type="PROSITE" id="PS00134">
    <property type="entry name" value="TRYPSIN_HIS"/>
    <property type="match status" value="1"/>
</dbReference>
<evidence type="ECO:0000313" key="7">
    <source>
        <dbReference type="Proteomes" id="UP000694414"/>
    </source>
</evidence>
<dbReference type="SMART" id="SM00020">
    <property type="entry name" value="Tryp_SPc"/>
    <property type="match status" value="1"/>
</dbReference>
<evidence type="ECO:0000259" key="5">
    <source>
        <dbReference type="PROSITE" id="PS50240"/>
    </source>
</evidence>
<evidence type="ECO:0000256" key="2">
    <source>
        <dbReference type="ARBA" id="ARBA00022525"/>
    </source>
</evidence>
<dbReference type="GO" id="GO:2000243">
    <property type="term" value="P:positive regulation of reproductive process"/>
    <property type="evidence" value="ECO:0007669"/>
    <property type="project" value="UniProtKB-ARBA"/>
</dbReference>